<proteinExistence type="predicted"/>
<accession>R0J8H1</accession>
<name>R0J8H1_ANAPL</name>
<gene>
    <name evidence="1" type="ORF">Anapl_19085</name>
</gene>
<evidence type="ECO:0000313" key="1">
    <source>
        <dbReference type="EMBL" id="EOA93490.1"/>
    </source>
</evidence>
<dbReference type="AlphaFoldDB" id="R0J8H1"/>
<organism evidence="1 2">
    <name type="scientific">Anas platyrhynchos</name>
    <name type="common">Mallard</name>
    <name type="synonym">Anas boschas</name>
    <dbReference type="NCBI Taxonomy" id="8839"/>
    <lineage>
        <taxon>Eukaryota</taxon>
        <taxon>Metazoa</taxon>
        <taxon>Chordata</taxon>
        <taxon>Craniata</taxon>
        <taxon>Vertebrata</taxon>
        <taxon>Euteleostomi</taxon>
        <taxon>Archelosauria</taxon>
        <taxon>Archosauria</taxon>
        <taxon>Dinosauria</taxon>
        <taxon>Saurischia</taxon>
        <taxon>Theropoda</taxon>
        <taxon>Coelurosauria</taxon>
        <taxon>Aves</taxon>
        <taxon>Neognathae</taxon>
        <taxon>Galloanserae</taxon>
        <taxon>Anseriformes</taxon>
        <taxon>Anatidae</taxon>
        <taxon>Anatinae</taxon>
        <taxon>Anas</taxon>
    </lineage>
</organism>
<keyword evidence="2" id="KW-1185">Reference proteome</keyword>
<feature type="non-terminal residue" evidence="1">
    <location>
        <position position="36"/>
    </location>
</feature>
<feature type="non-terminal residue" evidence="1">
    <location>
        <position position="1"/>
    </location>
</feature>
<reference evidence="2" key="1">
    <citation type="journal article" date="2013" name="Nat. Genet.">
        <title>The duck genome and transcriptome provide insight into an avian influenza virus reservoir species.</title>
        <authorList>
            <person name="Huang Y."/>
            <person name="Li Y."/>
            <person name="Burt D.W."/>
            <person name="Chen H."/>
            <person name="Zhang Y."/>
            <person name="Qian W."/>
            <person name="Kim H."/>
            <person name="Gan S."/>
            <person name="Zhao Y."/>
            <person name="Li J."/>
            <person name="Yi K."/>
            <person name="Feng H."/>
            <person name="Zhu P."/>
            <person name="Li B."/>
            <person name="Liu Q."/>
            <person name="Fairley S."/>
            <person name="Magor K.E."/>
            <person name="Du Z."/>
            <person name="Hu X."/>
            <person name="Goodman L."/>
            <person name="Tafer H."/>
            <person name="Vignal A."/>
            <person name="Lee T."/>
            <person name="Kim K.W."/>
            <person name="Sheng Z."/>
            <person name="An Y."/>
            <person name="Searle S."/>
            <person name="Herrero J."/>
            <person name="Groenen M.A."/>
            <person name="Crooijmans R.P."/>
            <person name="Faraut T."/>
            <person name="Cai Q."/>
            <person name="Webster R.G."/>
            <person name="Aldridge J.R."/>
            <person name="Warren W.C."/>
            <person name="Bartschat S."/>
            <person name="Kehr S."/>
            <person name="Marz M."/>
            <person name="Stadler P.F."/>
            <person name="Smith J."/>
            <person name="Kraus R.H."/>
            <person name="Zhao Y."/>
            <person name="Ren L."/>
            <person name="Fei J."/>
            <person name="Morisson M."/>
            <person name="Kaiser P."/>
            <person name="Griffin D.K."/>
            <person name="Rao M."/>
            <person name="Pitel F."/>
            <person name="Wang J."/>
            <person name="Li N."/>
        </authorList>
    </citation>
    <scope>NUCLEOTIDE SEQUENCE [LARGE SCALE GENOMIC DNA]</scope>
</reference>
<dbReference type="EMBL" id="KB746183">
    <property type="protein sequence ID" value="EOA93490.1"/>
    <property type="molecule type" value="Genomic_DNA"/>
</dbReference>
<protein>
    <submittedName>
        <fullName evidence="1">Uncharacterized protein</fullName>
    </submittedName>
</protein>
<evidence type="ECO:0000313" key="2">
    <source>
        <dbReference type="Proteomes" id="UP000296049"/>
    </source>
</evidence>
<dbReference type="Proteomes" id="UP000296049">
    <property type="component" value="Unassembled WGS sequence"/>
</dbReference>
<sequence>PCFILGKHLGGKFPASPCNYPGCMACSSLLPTAPKT</sequence>